<evidence type="ECO:0000256" key="6">
    <source>
        <dbReference type="ARBA" id="ARBA00023118"/>
    </source>
</evidence>
<name>T1D3A6_9ZZZZ</name>
<dbReference type="NCBIfam" id="TIGR03638">
    <property type="entry name" value="cas1_ECOLI"/>
    <property type="match status" value="1"/>
</dbReference>
<dbReference type="EMBL" id="AUZX01002628">
    <property type="protein sequence ID" value="EQD75939.1"/>
    <property type="molecule type" value="Genomic_DNA"/>
</dbReference>
<accession>T1D3A6</accession>
<dbReference type="InterPro" id="IPR042206">
    <property type="entry name" value="CRISPR-assoc_Cas1_C"/>
</dbReference>
<dbReference type="HAMAP" id="MF_01470">
    <property type="entry name" value="Cas1"/>
    <property type="match status" value="1"/>
</dbReference>
<reference evidence="8" key="1">
    <citation type="submission" date="2013-08" db="EMBL/GenBank/DDBJ databases">
        <authorList>
            <person name="Mendez C."/>
            <person name="Richter M."/>
            <person name="Ferrer M."/>
            <person name="Sanchez J."/>
        </authorList>
    </citation>
    <scope>NUCLEOTIDE SEQUENCE</scope>
</reference>
<evidence type="ECO:0000256" key="5">
    <source>
        <dbReference type="ARBA" id="ARBA00022842"/>
    </source>
</evidence>
<keyword evidence="7" id="KW-0238">DNA-binding</keyword>
<keyword evidence="2" id="KW-0479">Metal-binding</keyword>
<evidence type="ECO:0000256" key="1">
    <source>
        <dbReference type="ARBA" id="ARBA00022722"/>
    </source>
</evidence>
<protein>
    <submittedName>
        <fullName evidence="8">CRISPR-associated protein Cas1</fullName>
    </submittedName>
</protein>
<dbReference type="Gene3D" id="3.100.10.20">
    <property type="entry name" value="CRISPR-associated endonuclease Cas1, N-terminal domain"/>
    <property type="match status" value="1"/>
</dbReference>
<dbReference type="GO" id="GO:0051607">
    <property type="term" value="P:defense response to virus"/>
    <property type="evidence" value="ECO:0007669"/>
    <property type="project" value="UniProtKB-KW"/>
</dbReference>
<dbReference type="GO" id="GO:0046872">
    <property type="term" value="F:metal ion binding"/>
    <property type="evidence" value="ECO:0007669"/>
    <property type="project" value="UniProtKB-KW"/>
</dbReference>
<keyword evidence="4" id="KW-0378">Hydrolase</keyword>
<dbReference type="GO" id="GO:0043571">
    <property type="term" value="P:maintenance of CRISPR repeat elements"/>
    <property type="evidence" value="ECO:0007669"/>
    <property type="project" value="InterPro"/>
</dbReference>
<keyword evidence="5" id="KW-0460">Magnesium</keyword>
<dbReference type="InterPro" id="IPR042211">
    <property type="entry name" value="CRISPR-assoc_Cas1_N"/>
</dbReference>
<organism evidence="8">
    <name type="scientific">mine drainage metagenome</name>
    <dbReference type="NCBI Taxonomy" id="410659"/>
    <lineage>
        <taxon>unclassified sequences</taxon>
        <taxon>metagenomes</taxon>
        <taxon>ecological metagenomes</taxon>
    </lineage>
</organism>
<comment type="caution">
    <text evidence="8">The sequence shown here is derived from an EMBL/GenBank/DDBJ whole genome shotgun (WGS) entry which is preliminary data.</text>
</comment>
<evidence type="ECO:0000256" key="2">
    <source>
        <dbReference type="ARBA" id="ARBA00022723"/>
    </source>
</evidence>
<dbReference type="GO" id="GO:0004520">
    <property type="term" value="F:DNA endonuclease activity"/>
    <property type="evidence" value="ECO:0007669"/>
    <property type="project" value="InterPro"/>
</dbReference>
<dbReference type="GO" id="GO:0003677">
    <property type="term" value="F:DNA binding"/>
    <property type="evidence" value="ECO:0007669"/>
    <property type="project" value="UniProtKB-KW"/>
</dbReference>
<dbReference type="GO" id="GO:0016787">
    <property type="term" value="F:hydrolase activity"/>
    <property type="evidence" value="ECO:0007669"/>
    <property type="project" value="UniProtKB-KW"/>
</dbReference>
<evidence type="ECO:0000256" key="3">
    <source>
        <dbReference type="ARBA" id="ARBA00022759"/>
    </source>
</evidence>
<dbReference type="InterPro" id="IPR002729">
    <property type="entry name" value="CRISPR-assoc_Cas1"/>
</dbReference>
<keyword evidence="1" id="KW-0540">Nuclease</keyword>
<dbReference type="AlphaFoldDB" id="T1D3A6"/>
<keyword evidence="3" id="KW-0255">Endonuclease</keyword>
<dbReference type="Pfam" id="PF01867">
    <property type="entry name" value="Cas_Cas1"/>
    <property type="match status" value="2"/>
</dbReference>
<sequence>MGNIHRPTGVPLRARITFLVIDRGTLHASQHSLQLERKTGSIEIPCAQSTVLLLEPGVTVTHAAVKMCSDQGTLLIWVGEACVRVYSAGEPGGAAGERILAQARLRLNRRSRIAVARRFYHRMLGKMPHRANDIEKLRGMEGAWVRQKYRDLAEEHGVVWTSRDEASHALQEGLAYATATLYGLSEAVILGAGYSPSIGFIHSGDRRSLVYDLADTVKFRTVVPAAFSVVVSGPKDVRSEVRRACRDLFRSESTIEGLFDNLAYALE</sequence>
<dbReference type="PANTHER" id="PTHR34353:SF3">
    <property type="entry name" value="CRISPR-ASSOCIATED ENDONUCLEASE CAS1"/>
    <property type="match status" value="1"/>
</dbReference>
<evidence type="ECO:0000313" key="8">
    <source>
        <dbReference type="EMBL" id="EQD75939.1"/>
    </source>
</evidence>
<evidence type="ECO:0000256" key="4">
    <source>
        <dbReference type="ARBA" id="ARBA00022801"/>
    </source>
</evidence>
<evidence type="ECO:0000256" key="7">
    <source>
        <dbReference type="ARBA" id="ARBA00023125"/>
    </source>
</evidence>
<dbReference type="Gene3D" id="1.20.120.920">
    <property type="entry name" value="CRISPR-associated endonuclease Cas1, C-terminal domain"/>
    <property type="match status" value="1"/>
</dbReference>
<dbReference type="InterPro" id="IPR050646">
    <property type="entry name" value="Cas1"/>
</dbReference>
<reference evidence="8" key="2">
    <citation type="journal article" date="2014" name="ISME J.">
        <title>Microbial stratification in low pH oxic and suboxic macroscopic growths along an acid mine drainage.</title>
        <authorList>
            <person name="Mendez-Garcia C."/>
            <person name="Mesa V."/>
            <person name="Sprenger R.R."/>
            <person name="Richter M."/>
            <person name="Diez M.S."/>
            <person name="Solano J."/>
            <person name="Bargiela R."/>
            <person name="Golyshina O.V."/>
            <person name="Manteca A."/>
            <person name="Ramos J.L."/>
            <person name="Gallego J.R."/>
            <person name="Llorente I."/>
            <person name="Martins Dos Santos V.A."/>
            <person name="Jensen O.N."/>
            <person name="Pelaez A.I."/>
            <person name="Sanchez J."/>
            <person name="Ferrer M."/>
        </authorList>
    </citation>
    <scope>NUCLEOTIDE SEQUENCE</scope>
</reference>
<dbReference type="InterPro" id="IPR019851">
    <property type="entry name" value="CRISPR-assoc_Cas1_ECOLI"/>
</dbReference>
<dbReference type="PANTHER" id="PTHR34353">
    <property type="entry name" value="CRISPR-ASSOCIATED ENDONUCLEASE CAS1 1"/>
    <property type="match status" value="1"/>
</dbReference>
<keyword evidence="6" id="KW-0051">Antiviral defense</keyword>
<gene>
    <name evidence="8" type="ORF">B1A_03574</name>
</gene>
<proteinExistence type="inferred from homology"/>